<keyword evidence="2" id="KW-1185">Reference proteome</keyword>
<name>A0AAD9L0U0_RIDPI</name>
<dbReference type="AlphaFoldDB" id="A0AAD9L0U0"/>
<evidence type="ECO:0000313" key="1">
    <source>
        <dbReference type="EMBL" id="KAK2180959.1"/>
    </source>
</evidence>
<proteinExistence type="predicted"/>
<reference evidence="1" key="1">
    <citation type="journal article" date="2023" name="Mol. Biol. Evol.">
        <title>Third-Generation Sequencing Reveals the Adaptive Role of the Epigenome in Three Deep-Sea Polychaetes.</title>
        <authorList>
            <person name="Perez M."/>
            <person name="Aroh O."/>
            <person name="Sun Y."/>
            <person name="Lan Y."/>
            <person name="Juniper S.K."/>
            <person name="Young C.R."/>
            <person name="Angers B."/>
            <person name="Qian P.Y."/>
        </authorList>
    </citation>
    <scope>NUCLEOTIDE SEQUENCE</scope>
    <source>
        <strain evidence="1">R07B-5</strain>
    </source>
</reference>
<organism evidence="1 2">
    <name type="scientific">Ridgeia piscesae</name>
    <name type="common">Tubeworm</name>
    <dbReference type="NCBI Taxonomy" id="27915"/>
    <lineage>
        <taxon>Eukaryota</taxon>
        <taxon>Metazoa</taxon>
        <taxon>Spiralia</taxon>
        <taxon>Lophotrochozoa</taxon>
        <taxon>Annelida</taxon>
        <taxon>Polychaeta</taxon>
        <taxon>Sedentaria</taxon>
        <taxon>Canalipalpata</taxon>
        <taxon>Sabellida</taxon>
        <taxon>Siboglinidae</taxon>
        <taxon>Ridgeia</taxon>
    </lineage>
</organism>
<evidence type="ECO:0000313" key="2">
    <source>
        <dbReference type="Proteomes" id="UP001209878"/>
    </source>
</evidence>
<protein>
    <submittedName>
        <fullName evidence="1">Uncharacterized protein</fullName>
    </submittedName>
</protein>
<gene>
    <name evidence="1" type="ORF">NP493_419g06012</name>
</gene>
<dbReference type="Proteomes" id="UP001209878">
    <property type="component" value="Unassembled WGS sequence"/>
</dbReference>
<accession>A0AAD9L0U0</accession>
<comment type="caution">
    <text evidence="1">The sequence shown here is derived from an EMBL/GenBank/DDBJ whole genome shotgun (WGS) entry which is preliminary data.</text>
</comment>
<sequence length="66" mass="7720">MNNVDINVSSYIAQYPILRIVQNLFNQTPFQLLWEASSHMLKLMCEGCLYMYPPLVYSQVLIYTAE</sequence>
<dbReference type="EMBL" id="JAODUO010000419">
    <property type="protein sequence ID" value="KAK2180959.1"/>
    <property type="molecule type" value="Genomic_DNA"/>
</dbReference>